<name>A0AAD4M1Q4_9AGAM</name>
<dbReference type="EMBL" id="WTXG01000048">
    <property type="protein sequence ID" value="KAI0296489.1"/>
    <property type="molecule type" value="Genomic_DNA"/>
</dbReference>
<feature type="non-terminal residue" evidence="1">
    <location>
        <position position="58"/>
    </location>
</feature>
<evidence type="ECO:0000313" key="1">
    <source>
        <dbReference type="EMBL" id="KAI0296489.1"/>
    </source>
</evidence>
<proteinExistence type="predicted"/>
<protein>
    <submittedName>
        <fullName evidence="1">Uncharacterized protein</fullName>
    </submittedName>
</protein>
<evidence type="ECO:0000313" key="2">
    <source>
        <dbReference type="Proteomes" id="UP001203297"/>
    </source>
</evidence>
<accession>A0AAD4M1Q4</accession>
<reference evidence="1" key="1">
    <citation type="journal article" date="2022" name="New Phytol.">
        <title>Evolutionary transition to the ectomycorrhizal habit in the genomes of a hyperdiverse lineage of mushroom-forming fungi.</title>
        <authorList>
            <person name="Looney B."/>
            <person name="Miyauchi S."/>
            <person name="Morin E."/>
            <person name="Drula E."/>
            <person name="Courty P.E."/>
            <person name="Kohler A."/>
            <person name="Kuo A."/>
            <person name="LaButti K."/>
            <person name="Pangilinan J."/>
            <person name="Lipzen A."/>
            <person name="Riley R."/>
            <person name="Andreopoulos W."/>
            <person name="He G."/>
            <person name="Johnson J."/>
            <person name="Nolan M."/>
            <person name="Tritt A."/>
            <person name="Barry K.W."/>
            <person name="Grigoriev I.V."/>
            <person name="Nagy L.G."/>
            <person name="Hibbett D."/>
            <person name="Henrissat B."/>
            <person name="Matheny P.B."/>
            <person name="Labbe J."/>
            <person name="Martin F.M."/>
        </authorList>
    </citation>
    <scope>NUCLEOTIDE SEQUENCE</scope>
    <source>
        <strain evidence="1">BPL690</strain>
    </source>
</reference>
<keyword evidence="2" id="KW-1185">Reference proteome</keyword>
<comment type="caution">
    <text evidence="1">The sequence shown here is derived from an EMBL/GenBank/DDBJ whole genome shotgun (WGS) entry which is preliminary data.</text>
</comment>
<organism evidence="1 2">
    <name type="scientific">Multifurca ochricompacta</name>
    <dbReference type="NCBI Taxonomy" id="376703"/>
    <lineage>
        <taxon>Eukaryota</taxon>
        <taxon>Fungi</taxon>
        <taxon>Dikarya</taxon>
        <taxon>Basidiomycota</taxon>
        <taxon>Agaricomycotina</taxon>
        <taxon>Agaricomycetes</taxon>
        <taxon>Russulales</taxon>
        <taxon>Russulaceae</taxon>
        <taxon>Multifurca</taxon>
    </lineage>
</organism>
<dbReference type="Proteomes" id="UP001203297">
    <property type="component" value="Unassembled WGS sequence"/>
</dbReference>
<gene>
    <name evidence="1" type="ORF">B0F90DRAFT_1745652</name>
</gene>
<sequence>MEMIMSTPPFVDHLFLRWLNPVAKQGSLGRCGARIHPSIHPTHDISISLYPTHTHTHM</sequence>
<dbReference type="AlphaFoldDB" id="A0AAD4M1Q4"/>